<accession>A0A0N4UGB5</accession>
<sequence length="160" mass="18509">MQRESDSCSIQIKKAFRVIIPKAGKISVFLFFIISSSVEGASYFKYPESTLIPKCRAKDEIIARITIIRNILPVGESFMKPSSNHYLRKRLCMAAFRSCYVAARPTWPMRVEDIKKLFAFDLMFKIHFTGPPDKALHGCVYVRSIYDLDEGKRNGFYYCR</sequence>
<protein>
    <submittedName>
        <fullName evidence="1 4">Uncharacterized protein</fullName>
    </submittedName>
</protein>
<dbReference type="Proteomes" id="UP000274756">
    <property type="component" value="Unassembled WGS sequence"/>
</dbReference>
<dbReference type="WBParaSite" id="DME_0000652501-mRNA-1">
    <property type="protein sequence ID" value="DME_0000652501-mRNA-1"/>
    <property type="gene ID" value="DME_0000652501"/>
</dbReference>
<evidence type="ECO:0000313" key="4">
    <source>
        <dbReference type="WBParaSite" id="DME_0000652501-mRNA-1"/>
    </source>
</evidence>
<proteinExistence type="predicted"/>
<evidence type="ECO:0000313" key="2">
    <source>
        <dbReference type="Proteomes" id="UP000038040"/>
    </source>
</evidence>
<gene>
    <name evidence="1" type="ORF">DME_LOCUS9636</name>
</gene>
<name>A0A0N4UGB5_DRAME</name>
<evidence type="ECO:0000313" key="3">
    <source>
        <dbReference type="Proteomes" id="UP000274756"/>
    </source>
</evidence>
<keyword evidence="3" id="KW-1185">Reference proteome</keyword>
<dbReference type="EMBL" id="UYYG01001187">
    <property type="protein sequence ID" value="VDN59663.1"/>
    <property type="molecule type" value="Genomic_DNA"/>
</dbReference>
<organism evidence="2 4">
    <name type="scientific">Dracunculus medinensis</name>
    <name type="common">Guinea worm</name>
    <dbReference type="NCBI Taxonomy" id="318479"/>
    <lineage>
        <taxon>Eukaryota</taxon>
        <taxon>Metazoa</taxon>
        <taxon>Ecdysozoa</taxon>
        <taxon>Nematoda</taxon>
        <taxon>Chromadorea</taxon>
        <taxon>Rhabditida</taxon>
        <taxon>Spirurina</taxon>
        <taxon>Dracunculoidea</taxon>
        <taxon>Dracunculidae</taxon>
        <taxon>Dracunculus</taxon>
    </lineage>
</organism>
<reference evidence="1 3" key="2">
    <citation type="submission" date="2018-11" db="EMBL/GenBank/DDBJ databases">
        <authorList>
            <consortium name="Pathogen Informatics"/>
        </authorList>
    </citation>
    <scope>NUCLEOTIDE SEQUENCE [LARGE SCALE GENOMIC DNA]</scope>
</reference>
<dbReference type="AlphaFoldDB" id="A0A0N4UGB5"/>
<dbReference type="Proteomes" id="UP000038040">
    <property type="component" value="Unplaced"/>
</dbReference>
<reference evidence="4" key="1">
    <citation type="submission" date="2017-02" db="UniProtKB">
        <authorList>
            <consortium name="WormBaseParasite"/>
        </authorList>
    </citation>
    <scope>IDENTIFICATION</scope>
</reference>
<evidence type="ECO:0000313" key="1">
    <source>
        <dbReference type="EMBL" id="VDN59663.1"/>
    </source>
</evidence>